<dbReference type="InterPro" id="IPR024709">
    <property type="entry name" value="FucosylTrfase_pln"/>
</dbReference>
<dbReference type="PANTHER" id="PTHR31288:SF5">
    <property type="entry name" value="PROTEIN MANNAN SYNTHESIS-RELATED 1"/>
    <property type="match status" value="1"/>
</dbReference>
<feature type="signal peptide" evidence="7">
    <location>
        <begin position="1"/>
        <end position="27"/>
    </location>
</feature>
<dbReference type="GO" id="GO:0016757">
    <property type="term" value="F:glycosyltransferase activity"/>
    <property type="evidence" value="ECO:0007669"/>
    <property type="project" value="UniProtKB-KW"/>
</dbReference>
<dbReference type="Gene3D" id="3.40.50.11350">
    <property type="match status" value="1"/>
</dbReference>
<keyword evidence="3" id="KW-0808">Transferase</keyword>
<keyword evidence="4" id="KW-0294">Fucose metabolism</keyword>
<dbReference type="AlphaFoldDB" id="A0A9P0ZQA3"/>
<gene>
    <name evidence="8" type="ORF">CEURO_LOCUS18821</name>
</gene>
<keyword evidence="2" id="KW-0328">Glycosyltransferase</keyword>
<keyword evidence="5" id="KW-0119">Carbohydrate metabolism</keyword>
<dbReference type="Proteomes" id="UP001152484">
    <property type="component" value="Unassembled WGS sequence"/>
</dbReference>
<dbReference type="Pfam" id="PF10250">
    <property type="entry name" value="O-FucT"/>
    <property type="match status" value="1"/>
</dbReference>
<dbReference type="EMBL" id="CAMAPE010000053">
    <property type="protein sequence ID" value="CAH9110343.1"/>
    <property type="molecule type" value="Genomic_DNA"/>
</dbReference>
<evidence type="ECO:0000256" key="3">
    <source>
        <dbReference type="ARBA" id="ARBA00022679"/>
    </source>
</evidence>
<reference evidence="8" key="1">
    <citation type="submission" date="2022-07" db="EMBL/GenBank/DDBJ databases">
        <authorList>
            <person name="Macas J."/>
            <person name="Novak P."/>
            <person name="Neumann P."/>
        </authorList>
    </citation>
    <scope>NUCLEOTIDE SEQUENCE</scope>
</reference>
<dbReference type="PANTHER" id="PTHR31288">
    <property type="entry name" value="O-FUCOSYLTRANSFERASE FAMILY PROTEIN"/>
    <property type="match status" value="1"/>
</dbReference>
<evidence type="ECO:0000256" key="7">
    <source>
        <dbReference type="SAM" id="SignalP"/>
    </source>
</evidence>
<evidence type="ECO:0000313" key="8">
    <source>
        <dbReference type="EMBL" id="CAH9110343.1"/>
    </source>
</evidence>
<dbReference type="OrthoDB" id="1899018at2759"/>
<evidence type="ECO:0000256" key="1">
    <source>
        <dbReference type="ARBA" id="ARBA00007737"/>
    </source>
</evidence>
<sequence length="417" mass="46775">MAKDLRHILAGCLTASMLLMLCNMIKKDHIDPLILGDISVEASQTDDSASKRYLATINSESPNLWGVNNEDDLKPCWRKYINHLKPQQSRGYIFLTLAQDPEYHLAQIADAVVVAKHLGATLVLPNIKGNEPGKKRKFGDIYDVKKFVESLDKKVPLVVDPQATEISNQKVNKVSVPNMVSKEFISSKVEPVFKSTPNIRIATYFPSSMEQTRKLNPYACLAVFDTLKLRPELQESIDSMVLTLRSLSSHSHGRFIAVDYRVESLPEGGSKCPDSETATQNCIDANDIVLYLQKIGFPRETTIYLTLNGWDSSLEHFRKAFPNTYTKDVIIPSNDKSKFLDPEHPELRQIVDIYISSMADVYVPTSSNMFSDNVVARRIAAGKTRVLVPGKGSSDSADDYVPAYISMKRHWAYSCFC</sequence>
<keyword evidence="9" id="KW-1185">Reference proteome</keyword>
<evidence type="ECO:0000313" key="9">
    <source>
        <dbReference type="Proteomes" id="UP001152484"/>
    </source>
</evidence>
<comment type="caution">
    <text evidence="8">The sequence shown here is derived from an EMBL/GenBank/DDBJ whole genome shotgun (WGS) entry which is preliminary data.</text>
</comment>
<comment type="similarity">
    <text evidence="1">Belongs to the glycosyltransferase GT106 family.</text>
</comment>
<evidence type="ECO:0000256" key="5">
    <source>
        <dbReference type="ARBA" id="ARBA00023277"/>
    </source>
</evidence>
<keyword evidence="7" id="KW-0732">Signal</keyword>
<evidence type="ECO:0000256" key="6">
    <source>
        <dbReference type="ARBA" id="ARBA00030350"/>
    </source>
</evidence>
<dbReference type="InterPro" id="IPR019378">
    <property type="entry name" value="GDP-Fuc_O-FucTrfase"/>
</dbReference>
<evidence type="ECO:0000256" key="2">
    <source>
        <dbReference type="ARBA" id="ARBA00022676"/>
    </source>
</evidence>
<protein>
    <recommendedName>
        <fullName evidence="6">O-fucosyltransferase family protein</fullName>
    </recommendedName>
</protein>
<accession>A0A9P0ZQA3</accession>
<name>A0A9P0ZQA3_CUSEU</name>
<proteinExistence type="inferred from homology"/>
<feature type="chain" id="PRO_5040327689" description="O-fucosyltransferase family protein" evidence="7">
    <location>
        <begin position="28"/>
        <end position="417"/>
    </location>
</feature>
<dbReference type="GO" id="GO:0006004">
    <property type="term" value="P:fucose metabolic process"/>
    <property type="evidence" value="ECO:0007669"/>
    <property type="project" value="UniProtKB-KW"/>
</dbReference>
<evidence type="ECO:0000256" key="4">
    <source>
        <dbReference type="ARBA" id="ARBA00023253"/>
    </source>
</evidence>
<organism evidence="8 9">
    <name type="scientific">Cuscuta europaea</name>
    <name type="common">European dodder</name>
    <dbReference type="NCBI Taxonomy" id="41803"/>
    <lineage>
        <taxon>Eukaryota</taxon>
        <taxon>Viridiplantae</taxon>
        <taxon>Streptophyta</taxon>
        <taxon>Embryophyta</taxon>
        <taxon>Tracheophyta</taxon>
        <taxon>Spermatophyta</taxon>
        <taxon>Magnoliopsida</taxon>
        <taxon>eudicotyledons</taxon>
        <taxon>Gunneridae</taxon>
        <taxon>Pentapetalae</taxon>
        <taxon>asterids</taxon>
        <taxon>lamiids</taxon>
        <taxon>Solanales</taxon>
        <taxon>Convolvulaceae</taxon>
        <taxon>Cuscuteae</taxon>
        <taxon>Cuscuta</taxon>
        <taxon>Cuscuta subgen. Cuscuta</taxon>
    </lineage>
</organism>